<protein>
    <submittedName>
        <fullName evidence="1">Uncharacterized protein</fullName>
    </submittedName>
</protein>
<dbReference type="RefSeq" id="XP_064673633.1">
    <property type="nucleotide sequence ID" value="XM_064808932.1"/>
</dbReference>
<evidence type="ECO:0000313" key="1">
    <source>
        <dbReference type="EMBL" id="KAK4116063.1"/>
    </source>
</evidence>
<dbReference type="AlphaFoldDB" id="A0AAN6YWG2"/>
<dbReference type="GeneID" id="89933055"/>
<keyword evidence="2" id="KW-1185">Reference proteome</keyword>
<evidence type="ECO:0000313" key="2">
    <source>
        <dbReference type="Proteomes" id="UP001302812"/>
    </source>
</evidence>
<dbReference type="EMBL" id="MU853333">
    <property type="protein sequence ID" value="KAK4116063.1"/>
    <property type="molecule type" value="Genomic_DNA"/>
</dbReference>
<sequence length="127" mass="14610">MRSASALLACSIRAPAWIAWNRMVDSALLRLRILLLQMGISEPLQRSVALLPRRDGLRGTVDHISGGRFRLNCRARPILAPFIRSCRRWWRMANQEPGLVNARRHNKMQFAGRKLTTPWRPSSLPSW</sequence>
<name>A0AAN6YWG2_9PEZI</name>
<organism evidence="1 2">
    <name type="scientific">Canariomyces notabilis</name>
    <dbReference type="NCBI Taxonomy" id="2074819"/>
    <lineage>
        <taxon>Eukaryota</taxon>
        <taxon>Fungi</taxon>
        <taxon>Dikarya</taxon>
        <taxon>Ascomycota</taxon>
        <taxon>Pezizomycotina</taxon>
        <taxon>Sordariomycetes</taxon>
        <taxon>Sordariomycetidae</taxon>
        <taxon>Sordariales</taxon>
        <taxon>Chaetomiaceae</taxon>
        <taxon>Canariomyces</taxon>
    </lineage>
</organism>
<reference evidence="1" key="1">
    <citation type="journal article" date="2023" name="Mol. Phylogenet. Evol.">
        <title>Genome-scale phylogeny and comparative genomics of the fungal order Sordariales.</title>
        <authorList>
            <person name="Hensen N."/>
            <person name="Bonometti L."/>
            <person name="Westerberg I."/>
            <person name="Brannstrom I.O."/>
            <person name="Guillou S."/>
            <person name="Cros-Aarteil S."/>
            <person name="Calhoun S."/>
            <person name="Haridas S."/>
            <person name="Kuo A."/>
            <person name="Mondo S."/>
            <person name="Pangilinan J."/>
            <person name="Riley R."/>
            <person name="LaButti K."/>
            <person name="Andreopoulos B."/>
            <person name="Lipzen A."/>
            <person name="Chen C."/>
            <person name="Yan M."/>
            <person name="Daum C."/>
            <person name="Ng V."/>
            <person name="Clum A."/>
            <person name="Steindorff A."/>
            <person name="Ohm R.A."/>
            <person name="Martin F."/>
            <person name="Silar P."/>
            <person name="Natvig D.O."/>
            <person name="Lalanne C."/>
            <person name="Gautier V."/>
            <person name="Ament-Velasquez S.L."/>
            <person name="Kruys A."/>
            <person name="Hutchinson M.I."/>
            <person name="Powell A.J."/>
            <person name="Barry K."/>
            <person name="Miller A.N."/>
            <person name="Grigoriev I.V."/>
            <person name="Debuchy R."/>
            <person name="Gladieux P."/>
            <person name="Hiltunen Thoren M."/>
            <person name="Johannesson H."/>
        </authorList>
    </citation>
    <scope>NUCLEOTIDE SEQUENCE</scope>
    <source>
        <strain evidence="1">CBS 508.74</strain>
    </source>
</reference>
<gene>
    <name evidence="1" type="ORF">N656DRAFT_222348</name>
</gene>
<reference evidence="1" key="2">
    <citation type="submission" date="2023-05" db="EMBL/GenBank/DDBJ databases">
        <authorList>
            <consortium name="Lawrence Berkeley National Laboratory"/>
            <person name="Steindorff A."/>
            <person name="Hensen N."/>
            <person name="Bonometti L."/>
            <person name="Westerberg I."/>
            <person name="Brannstrom I.O."/>
            <person name="Guillou S."/>
            <person name="Cros-Aarteil S."/>
            <person name="Calhoun S."/>
            <person name="Haridas S."/>
            <person name="Kuo A."/>
            <person name="Mondo S."/>
            <person name="Pangilinan J."/>
            <person name="Riley R."/>
            <person name="Labutti K."/>
            <person name="Andreopoulos B."/>
            <person name="Lipzen A."/>
            <person name="Chen C."/>
            <person name="Yanf M."/>
            <person name="Daum C."/>
            <person name="Ng V."/>
            <person name="Clum A."/>
            <person name="Ohm R."/>
            <person name="Martin F."/>
            <person name="Silar P."/>
            <person name="Natvig D."/>
            <person name="Lalanne C."/>
            <person name="Gautier V."/>
            <person name="Ament-Velasquez S.L."/>
            <person name="Kruys A."/>
            <person name="Hutchinson M.I."/>
            <person name="Powell A.J."/>
            <person name="Barry K."/>
            <person name="Miller A.N."/>
            <person name="Grigoriev I.V."/>
            <person name="Debuchy R."/>
            <person name="Gladieux P."/>
            <person name="Thoren M.H."/>
            <person name="Johannesson H."/>
        </authorList>
    </citation>
    <scope>NUCLEOTIDE SEQUENCE</scope>
    <source>
        <strain evidence="1">CBS 508.74</strain>
    </source>
</reference>
<dbReference type="Proteomes" id="UP001302812">
    <property type="component" value="Unassembled WGS sequence"/>
</dbReference>
<proteinExistence type="predicted"/>
<accession>A0AAN6YWG2</accession>
<comment type="caution">
    <text evidence="1">The sequence shown here is derived from an EMBL/GenBank/DDBJ whole genome shotgun (WGS) entry which is preliminary data.</text>
</comment>